<organism evidence="2 3">
    <name type="scientific">Candidatus Curtissbacteria bacterium RIFCSPLOWO2_01_FULL_41_18</name>
    <dbReference type="NCBI Taxonomy" id="1797727"/>
    <lineage>
        <taxon>Bacteria</taxon>
        <taxon>Candidatus Curtissiibacteriota</taxon>
    </lineage>
</organism>
<dbReference type="PRINTS" id="PR00081">
    <property type="entry name" value="GDHRDH"/>
</dbReference>
<dbReference type="SUPFAM" id="SSF51735">
    <property type="entry name" value="NAD(P)-binding Rossmann-fold domains"/>
    <property type="match status" value="1"/>
</dbReference>
<protein>
    <submittedName>
        <fullName evidence="2">SDR family oxidoreductase</fullName>
    </submittedName>
</protein>
<dbReference type="PANTHER" id="PTHR42879:SF2">
    <property type="entry name" value="3-OXOACYL-[ACYL-CARRIER-PROTEIN] REDUCTASE FABG"/>
    <property type="match status" value="1"/>
</dbReference>
<dbReference type="PRINTS" id="PR00080">
    <property type="entry name" value="SDRFAMILY"/>
</dbReference>
<dbReference type="Pfam" id="PF13561">
    <property type="entry name" value="adh_short_C2"/>
    <property type="match status" value="1"/>
</dbReference>
<dbReference type="NCBIfam" id="NF005559">
    <property type="entry name" value="PRK07231.1"/>
    <property type="match status" value="1"/>
</dbReference>
<dbReference type="FunFam" id="3.40.50.720:FF:000084">
    <property type="entry name" value="Short-chain dehydrogenase reductase"/>
    <property type="match status" value="1"/>
</dbReference>
<proteinExistence type="inferred from homology"/>
<dbReference type="PANTHER" id="PTHR42879">
    <property type="entry name" value="3-OXOACYL-(ACYL-CARRIER-PROTEIN) REDUCTASE"/>
    <property type="match status" value="1"/>
</dbReference>
<dbReference type="Proteomes" id="UP000176780">
    <property type="component" value="Unassembled WGS sequence"/>
</dbReference>
<comment type="caution">
    <text evidence="2">The sequence shown here is derived from an EMBL/GenBank/DDBJ whole genome shotgun (WGS) entry which is preliminary data.</text>
</comment>
<dbReference type="AlphaFoldDB" id="A0A1F5HL25"/>
<name>A0A1F5HL25_9BACT</name>
<evidence type="ECO:0000313" key="2">
    <source>
        <dbReference type="EMBL" id="OGE04851.1"/>
    </source>
</evidence>
<comment type="similarity">
    <text evidence="1">Belongs to the short-chain dehydrogenases/reductases (SDR) family.</text>
</comment>
<dbReference type="InterPro" id="IPR002347">
    <property type="entry name" value="SDR_fam"/>
</dbReference>
<reference evidence="2 3" key="1">
    <citation type="journal article" date="2016" name="Nat. Commun.">
        <title>Thousands of microbial genomes shed light on interconnected biogeochemical processes in an aquifer system.</title>
        <authorList>
            <person name="Anantharaman K."/>
            <person name="Brown C.T."/>
            <person name="Hug L.A."/>
            <person name="Sharon I."/>
            <person name="Castelle C.J."/>
            <person name="Probst A.J."/>
            <person name="Thomas B.C."/>
            <person name="Singh A."/>
            <person name="Wilkins M.J."/>
            <person name="Karaoz U."/>
            <person name="Brodie E.L."/>
            <person name="Williams K.H."/>
            <person name="Hubbard S.S."/>
            <person name="Banfield J.F."/>
        </authorList>
    </citation>
    <scope>NUCLEOTIDE SEQUENCE [LARGE SCALE GENOMIC DNA]</scope>
</reference>
<sequence length="273" mass="29152">MKAVAEITPISQIISLRQKTAIVTGGAMGIGFGIAHRLAEAGSNVVIADFNEAAANQSANELLQKGFRAKAIKVDVSIQNEVLTMVEETINTFGSVDILINNAGIYPNILVMNMTQEDFEKVISVNLKGVFLCTKKVAEEMIAQGRGGRIINITSIDALHPSSAGLAHYDASKHGVWGFTKNVALELAPHKIWVNAIAPGGIATPGVEKVQKSMQVPKGVDMTKLLETFMAKIPMKRMGEPDDIGKVALFLASDMASYITGTQIVVDGGYLLT</sequence>
<accession>A0A1F5HL25</accession>
<evidence type="ECO:0000256" key="1">
    <source>
        <dbReference type="ARBA" id="ARBA00006484"/>
    </source>
</evidence>
<dbReference type="EMBL" id="MFBQ01000018">
    <property type="protein sequence ID" value="OGE04851.1"/>
    <property type="molecule type" value="Genomic_DNA"/>
</dbReference>
<dbReference type="InterPro" id="IPR050259">
    <property type="entry name" value="SDR"/>
</dbReference>
<gene>
    <name evidence="2" type="ORF">A3B51_03595</name>
</gene>
<dbReference type="Gene3D" id="3.40.50.720">
    <property type="entry name" value="NAD(P)-binding Rossmann-like Domain"/>
    <property type="match status" value="1"/>
</dbReference>
<dbReference type="STRING" id="1797727.A3B51_03595"/>
<evidence type="ECO:0000313" key="3">
    <source>
        <dbReference type="Proteomes" id="UP000176780"/>
    </source>
</evidence>
<dbReference type="InterPro" id="IPR036291">
    <property type="entry name" value="NAD(P)-bd_dom_sf"/>
</dbReference>